<evidence type="ECO:0000313" key="11">
    <source>
        <dbReference type="Proteomes" id="UP001301958"/>
    </source>
</evidence>
<gene>
    <name evidence="10" type="ORF">QBC38DRAFT_537965</name>
</gene>
<dbReference type="CDD" id="cd11065">
    <property type="entry name" value="CYP64-like"/>
    <property type="match status" value="1"/>
</dbReference>
<dbReference type="PROSITE" id="PS00086">
    <property type="entry name" value="CYTOCHROME_P450"/>
    <property type="match status" value="1"/>
</dbReference>
<evidence type="ECO:0000256" key="4">
    <source>
        <dbReference type="ARBA" id="ARBA00022723"/>
    </source>
</evidence>
<dbReference type="EMBL" id="MU865372">
    <property type="protein sequence ID" value="KAK4225232.1"/>
    <property type="molecule type" value="Genomic_DNA"/>
</dbReference>
<dbReference type="PANTHER" id="PTHR46300:SF1">
    <property type="entry name" value="P450, PUTATIVE (EUROFUNG)-RELATED"/>
    <property type="match status" value="1"/>
</dbReference>
<dbReference type="InterPro" id="IPR002401">
    <property type="entry name" value="Cyt_P450_E_grp-I"/>
</dbReference>
<dbReference type="Proteomes" id="UP001301958">
    <property type="component" value="Unassembled WGS sequence"/>
</dbReference>
<dbReference type="PRINTS" id="PR00385">
    <property type="entry name" value="P450"/>
</dbReference>
<proteinExistence type="inferred from homology"/>
<dbReference type="PANTHER" id="PTHR46300">
    <property type="entry name" value="P450, PUTATIVE (EUROFUNG)-RELATED-RELATED"/>
    <property type="match status" value="1"/>
</dbReference>
<sequence length="530" mass="59341">MASAQLYLAVAVILLSFIFLTKRSTNKSKFSSLPLPPGPPTLPILGNVHQAPKSHQWLQFHSWGKTYGPIVHLNMAGQSVIVLNSSKASHDLLAKHGATFSDRPRFVVAGDLALQGFHMLLRPYDERFKLHQKLESPVLSEKSAKAYLPFQDLESKQLLWDILHSAADGDKAINCHDQIERMTASIIYSLFYGHRVRTAKDPILLQAHAVNHEFDQLAQVGKYLVDSFPILNKLPAILAPWKAEAAAHWKKQRALHVGNLERGLNGSGWNMTKQMQQAVDSLKDIEMPPEELALDIGIMADAALDASSETLMWFVLGCITDPGSGWMTKAQRDLDGVVGRKRLPSFEDRSKLPYIGAVVEELLRWRPAGAAGVPHFTKVESSYEGFRIPANSVVIANHWGISREKEVFGSDVERFLPERWLNGDGDLPTPAFGYGRRICPGRHVARNSLWIAVARLLWAFDIKPEVDEDGRAVEVDAKGTDGLVTKPLPFKARFELRGEWVRDVVEKECDTWRVDYHALLDQIALFSRNC</sequence>
<dbReference type="InterPro" id="IPR036396">
    <property type="entry name" value="Cyt_P450_sf"/>
</dbReference>
<evidence type="ECO:0000256" key="3">
    <source>
        <dbReference type="ARBA" id="ARBA00022617"/>
    </source>
</evidence>
<evidence type="ECO:0000256" key="5">
    <source>
        <dbReference type="ARBA" id="ARBA00023002"/>
    </source>
</evidence>
<evidence type="ECO:0000256" key="9">
    <source>
        <dbReference type="RuleBase" id="RU000461"/>
    </source>
</evidence>
<reference evidence="10" key="1">
    <citation type="journal article" date="2023" name="Mol. Phylogenet. Evol.">
        <title>Genome-scale phylogeny and comparative genomics of the fungal order Sordariales.</title>
        <authorList>
            <person name="Hensen N."/>
            <person name="Bonometti L."/>
            <person name="Westerberg I."/>
            <person name="Brannstrom I.O."/>
            <person name="Guillou S."/>
            <person name="Cros-Aarteil S."/>
            <person name="Calhoun S."/>
            <person name="Haridas S."/>
            <person name="Kuo A."/>
            <person name="Mondo S."/>
            <person name="Pangilinan J."/>
            <person name="Riley R."/>
            <person name="LaButti K."/>
            <person name="Andreopoulos B."/>
            <person name="Lipzen A."/>
            <person name="Chen C."/>
            <person name="Yan M."/>
            <person name="Daum C."/>
            <person name="Ng V."/>
            <person name="Clum A."/>
            <person name="Steindorff A."/>
            <person name="Ohm R.A."/>
            <person name="Martin F."/>
            <person name="Silar P."/>
            <person name="Natvig D.O."/>
            <person name="Lalanne C."/>
            <person name="Gautier V."/>
            <person name="Ament-Velasquez S.L."/>
            <person name="Kruys A."/>
            <person name="Hutchinson M.I."/>
            <person name="Powell A.J."/>
            <person name="Barry K."/>
            <person name="Miller A.N."/>
            <person name="Grigoriev I.V."/>
            <person name="Debuchy R."/>
            <person name="Gladieux P."/>
            <person name="Hiltunen Thoren M."/>
            <person name="Johannesson H."/>
        </authorList>
    </citation>
    <scope>NUCLEOTIDE SEQUENCE</scope>
    <source>
        <strain evidence="10">CBS 990.96</strain>
    </source>
</reference>
<dbReference type="Gene3D" id="1.10.630.10">
    <property type="entry name" value="Cytochrome P450"/>
    <property type="match status" value="1"/>
</dbReference>
<dbReference type="InterPro" id="IPR001128">
    <property type="entry name" value="Cyt_P450"/>
</dbReference>
<evidence type="ECO:0000313" key="10">
    <source>
        <dbReference type="EMBL" id="KAK4225232.1"/>
    </source>
</evidence>
<comment type="caution">
    <text evidence="10">The sequence shown here is derived from an EMBL/GenBank/DDBJ whole genome shotgun (WGS) entry which is preliminary data.</text>
</comment>
<keyword evidence="4 8" id="KW-0479">Metal-binding</keyword>
<dbReference type="PRINTS" id="PR00463">
    <property type="entry name" value="EP450I"/>
</dbReference>
<organism evidence="10 11">
    <name type="scientific">Podospora fimiseda</name>
    <dbReference type="NCBI Taxonomy" id="252190"/>
    <lineage>
        <taxon>Eukaryota</taxon>
        <taxon>Fungi</taxon>
        <taxon>Dikarya</taxon>
        <taxon>Ascomycota</taxon>
        <taxon>Pezizomycotina</taxon>
        <taxon>Sordariomycetes</taxon>
        <taxon>Sordariomycetidae</taxon>
        <taxon>Sordariales</taxon>
        <taxon>Podosporaceae</taxon>
        <taxon>Podospora</taxon>
    </lineage>
</organism>
<dbReference type="InterPro" id="IPR050364">
    <property type="entry name" value="Cytochrome_P450_fung"/>
</dbReference>
<dbReference type="Pfam" id="PF00067">
    <property type="entry name" value="p450"/>
    <property type="match status" value="1"/>
</dbReference>
<dbReference type="GO" id="GO:0004497">
    <property type="term" value="F:monooxygenase activity"/>
    <property type="evidence" value="ECO:0007669"/>
    <property type="project" value="UniProtKB-KW"/>
</dbReference>
<keyword evidence="7 9" id="KW-0503">Monooxygenase</keyword>
<feature type="binding site" description="axial binding residue" evidence="8">
    <location>
        <position position="439"/>
    </location>
    <ligand>
        <name>heme</name>
        <dbReference type="ChEBI" id="CHEBI:30413"/>
    </ligand>
    <ligandPart>
        <name>Fe</name>
        <dbReference type="ChEBI" id="CHEBI:18248"/>
    </ligandPart>
</feature>
<dbReference type="GO" id="GO:0020037">
    <property type="term" value="F:heme binding"/>
    <property type="evidence" value="ECO:0007669"/>
    <property type="project" value="InterPro"/>
</dbReference>
<dbReference type="AlphaFoldDB" id="A0AAN7BL33"/>
<dbReference type="GO" id="GO:0005506">
    <property type="term" value="F:iron ion binding"/>
    <property type="evidence" value="ECO:0007669"/>
    <property type="project" value="InterPro"/>
</dbReference>
<evidence type="ECO:0000256" key="1">
    <source>
        <dbReference type="ARBA" id="ARBA00001971"/>
    </source>
</evidence>
<keyword evidence="3 8" id="KW-0349">Heme</keyword>
<reference evidence="10" key="2">
    <citation type="submission" date="2023-05" db="EMBL/GenBank/DDBJ databases">
        <authorList>
            <consortium name="Lawrence Berkeley National Laboratory"/>
            <person name="Steindorff A."/>
            <person name="Hensen N."/>
            <person name="Bonometti L."/>
            <person name="Westerberg I."/>
            <person name="Brannstrom I.O."/>
            <person name="Guillou S."/>
            <person name="Cros-Aarteil S."/>
            <person name="Calhoun S."/>
            <person name="Haridas S."/>
            <person name="Kuo A."/>
            <person name="Mondo S."/>
            <person name="Pangilinan J."/>
            <person name="Riley R."/>
            <person name="Labutti K."/>
            <person name="Andreopoulos B."/>
            <person name="Lipzen A."/>
            <person name="Chen C."/>
            <person name="Yanf M."/>
            <person name="Daum C."/>
            <person name="Ng V."/>
            <person name="Clum A."/>
            <person name="Ohm R."/>
            <person name="Martin F."/>
            <person name="Silar P."/>
            <person name="Natvig D."/>
            <person name="Lalanne C."/>
            <person name="Gautier V."/>
            <person name="Ament-Velasquez S.L."/>
            <person name="Kruys A."/>
            <person name="Hutchinson M.I."/>
            <person name="Powell A.J."/>
            <person name="Barry K."/>
            <person name="Miller A.N."/>
            <person name="Grigoriev I.V."/>
            <person name="Debuchy R."/>
            <person name="Gladieux P."/>
            <person name="Thoren M.H."/>
            <person name="Johannesson H."/>
        </authorList>
    </citation>
    <scope>NUCLEOTIDE SEQUENCE</scope>
    <source>
        <strain evidence="10">CBS 990.96</strain>
    </source>
</reference>
<comment type="similarity">
    <text evidence="2 9">Belongs to the cytochrome P450 family.</text>
</comment>
<keyword evidence="11" id="KW-1185">Reference proteome</keyword>
<keyword evidence="6 8" id="KW-0408">Iron</keyword>
<evidence type="ECO:0000256" key="7">
    <source>
        <dbReference type="ARBA" id="ARBA00023033"/>
    </source>
</evidence>
<keyword evidence="5 9" id="KW-0560">Oxidoreductase</keyword>
<evidence type="ECO:0000256" key="2">
    <source>
        <dbReference type="ARBA" id="ARBA00010617"/>
    </source>
</evidence>
<dbReference type="GO" id="GO:0016705">
    <property type="term" value="F:oxidoreductase activity, acting on paired donors, with incorporation or reduction of molecular oxygen"/>
    <property type="evidence" value="ECO:0007669"/>
    <property type="project" value="InterPro"/>
</dbReference>
<comment type="cofactor">
    <cofactor evidence="1 8">
        <name>heme</name>
        <dbReference type="ChEBI" id="CHEBI:30413"/>
    </cofactor>
</comment>
<evidence type="ECO:0000256" key="8">
    <source>
        <dbReference type="PIRSR" id="PIRSR602401-1"/>
    </source>
</evidence>
<accession>A0AAN7BL33</accession>
<protein>
    <submittedName>
        <fullName evidence="10">Fumitremorgin C synthase</fullName>
    </submittedName>
</protein>
<evidence type="ECO:0000256" key="6">
    <source>
        <dbReference type="ARBA" id="ARBA00023004"/>
    </source>
</evidence>
<dbReference type="InterPro" id="IPR017972">
    <property type="entry name" value="Cyt_P450_CS"/>
</dbReference>
<name>A0AAN7BL33_9PEZI</name>
<dbReference type="SUPFAM" id="SSF48264">
    <property type="entry name" value="Cytochrome P450"/>
    <property type="match status" value="1"/>
</dbReference>